<evidence type="ECO:0000256" key="4">
    <source>
        <dbReference type="ARBA" id="ARBA00023125"/>
    </source>
</evidence>
<dbReference type="EMBL" id="CP042383">
    <property type="protein sequence ID" value="QEA42542.1"/>
    <property type="molecule type" value="Genomic_DNA"/>
</dbReference>
<dbReference type="GO" id="GO:0006355">
    <property type="term" value="P:regulation of DNA-templated transcription"/>
    <property type="evidence" value="ECO:0007669"/>
    <property type="project" value="InterPro"/>
</dbReference>
<dbReference type="PROSITE" id="PS51755">
    <property type="entry name" value="OMPR_PHOB"/>
    <property type="match status" value="1"/>
</dbReference>
<evidence type="ECO:0000256" key="3">
    <source>
        <dbReference type="ARBA" id="ARBA00023015"/>
    </source>
</evidence>
<dbReference type="PROSITE" id="PS50110">
    <property type="entry name" value="RESPONSE_REGULATORY"/>
    <property type="match status" value="1"/>
</dbReference>
<keyword evidence="2" id="KW-0902">Two-component regulatory system</keyword>
<dbReference type="InterPro" id="IPR036388">
    <property type="entry name" value="WH-like_DNA-bd_sf"/>
</dbReference>
<name>A0A5B8SZ80_LEUPS</name>
<dbReference type="Gene3D" id="1.10.10.10">
    <property type="entry name" value="Winged helix-like DNA-binding domain superfamily/Winged helix DNA-binding domain"/>
    <property type="match status" value="1"/>
</dbReference>
<dbReference type="FunFam" id="3.40.50.2300:FF:000001">
    <property type="entry name" value="DNA-binding response regulator PhoB"/>
    <property type="match status" value="1"/>
</dbReference>
<dbReference type="InterPro" id="IPR039420">
    <property type="entry name" value="WalR-like"/>
</dbReference>
<protein>
    <submittedName>
        <fullName evidence="10">Response regulator transcription factor</fullName>
    </submittedName>
</protein>
<dbReference type="GO" id="GO:0005829">
    <property type="term" value="C:cytosol"/>
    <property type="evidence" value="ECO:0007669"/>
    <property type="project" value="TreeGrafter"/>
</dbReference>
<dbReference type="AlphaFoldDB" id="A0A5B8SZ80"/>
<proteinExistence type="predicted"/>
<dbReference type="InterPro" id="IPR011006">
    <property type="entry name" value="CheY-like_superfamily"/>
</dbReference>
<dbReference type="Pfam" id="PF00072">
    <property type="entry name" value="Response_reg"/>
    <property type="match status" value="1"/>
</dbReference>
<feature type="DNA-binding region" description="OmpR/PhoB-type" evidence="7">
    <location>
        <begin position="126"/>
        <end position="223"/>
    </location>
</feature>
<keyword evidence="1 6" id="KW-0597">Phosphoprotein</keyword>
<dbReference type="CDD" id="cd00383">
    <property type="entry name" value="trans_reg_C"/>
    <property type="match status" value="1"/>
</dbReference>
<evidence type="ECO:0000259" key="9">
    <source>
        <dbReference type="PROSITE" id="PS51755"/>
    </source>
</evidence>
<gene>
    <name evidence="10" type="ORF">FGL85_08535</name>
</gene>
<feature type="domain" description="Response regulatory" evidence="8">
    <location>
        <begin position="4"/>
        <end position="118"/>
    </location>
</feature>
<evidence type="ECO:0000313" key="10">
    <source>
        <dbReference type="EMBL" id="QEA42542.1"/>
    </source>
</evidence>
<evidence type="ECO:0000259" key="8">
    <source>
        <dbReference type="PROSITE" id="PS50110"/>
    </source>
</evidence>
<feature type="modified residue" description="4-aspartylphosphate" evidence="6">
    <location>
        <position position="53"/>
    </location>
</feature>
<organism evidence="10 11">
    <name type="scientific">Leuconostoc pseudomesenteroides</name>
    <dbReference type="NCBI Taxonomy" id="33968"/>
    <lineage>
        <taxon>Bacteria</taxon>
        <taxon>Bacillati</taxon>
        <taxon>Bacillota</taxon>
        <taxon>Bacilli</taxon>
        <taxon>Lactobacillales</taxon>
        <taxon>Lactobacillaceae</taxon>
        <taxon>Leuconostoc</taxon>
    </lineage>
</organism>
<evidence type="ECO:0000256" key="6">
    <source>
        <dbReference type="PROSITE-ProRule" id="PRU00169"/>
    </source>
</evidence>
<keyword evidence="3" id="KW-0805">Transcription regulation</keyword>
<evidence type="ECO:0000256" key="2">
    <source>
        <dbReference type="ARBA" id="ARBA00023012"/>
    </source>
</evidence>
<reference evidence="10 11" key="1">
    <citation type="submission" date="2019-06" db="EMBL/GenBank/DDBJ databases">
        <title>Genome analyses of bacteria isolated from kimchi.</title>
        <authorList>
            <person name="Lee S."/>
            <person name="Ahn S."/>
            <person name="Roh S."/>
        </authorList>
    </citation>
    <scope>NUCLEOTIDE SEQUENCE [LARGE SCALE GENOMIC DNA]</scope>
    <source>
        <strain evidence="10 11">CBA3630</strain>
    </source>
</reference>
<evidence type="ECO:0000256" key="5">
    <source>
        <dbReference type="ARBA" id="ARBA00023163"/>
    </source>
</evidence>
<dbReference type="SUPFAM" id="SSF52172">
    <property type="entry name" value="CheY-like"/>
    <property type="match status" value="1"/>
</dbReference>
<feature type="domain" description="OmpR/PhoB-type" evidence="9">
    <location>
        <begin position="126"/>
        <end position="223"/>
    </location>
</feature>
<dbReference type="Gene3D" id="3.40.50.2300">
    <property type="match status" value="1"/>
</dbReference>
<keyword evidence="4 7" id="KW-0238">DNA-binding</keyword>
<dbReference type="Pfam" id="PF00486">
    <property type="entry name" value="Trans_reg_C"/>
    <property type="match status" value="1"/>
</dbReference>
<dbReference type="PANTHER" id="PTHR48111">
    <property type="entry name" value="REGULATOR OF RPOS"/>
    <property type="match status" value="1"/>
</dbReference>
<keyword evidence="5" id="KW-0804">Transcription</keyword>
<sequence length="227" mass="26449">MGKTILLVEDEESLQFYLKSELSFENYTVVQCFNGKNALDLLEAQTYDLVILDWMLPERSGIDILRRLRRQGSNVPVIIMTARSEVDDKVMGLDSGANDYITKPFEIEELLARIRVLLRVAGTNQTDEYNYYDLILNTKTHRVTLLNQTILLTQREFDLLNYLLKNKDVVVSRDEILDNVWGVDFSGQYNTVDVNIRHLRKKLYLPDRSYIQTERSLGYVLRVKFNG</sequence>
<dbReference type="SMART" id="SM00448">
    <property type="entry name" value="REC"/>
    <property type="match status" value="1"/>
</dbReference>
<dbReference type="GO" id="GO:0032993">
    <property type="term" value="C:protein-DNA complex"/>
    <property type="evidence" value="ECO:0007669"/>
    <property type="project" value="TreeGrafter"/>
</dbReference>
<accession>A0A5B8SZ80</accession>
<dbReference type="CDD" id="cd17624">
    <property type="entry name" value="REC_OmpR_PmrA-like"/>
    <property type="match status" value="1"/>
</dbReference>
<dbReference type="PANTHER" id="PTHR48111:SF22">
    <property type="entry name" value="REGULATOR OF RPOS"/>
    <property type="match status" value="1"/>
</dbReference>
<dbReference type="Gene3D" id="6.10.250.690">
    <property type="match status" value="1"/>
</dbReference>
<dbReference type="Proteomes" id="UP000321296">
    <property type="component" value="Chromosome"/>
</dbReference>
<evidence type="ECO:0000256" key="1">
    <source>
        <dbReference type="ARBA" id="ARBA00022553"/>
    </source>
</evidence>
<dbReference type="GO" id="GO:0000156">
    <property type="term" value="F:phosphorelay response regulator activity"/>
    <property type="evidence" value="ECO:0007669"/>
    <property type="project" value="TreeGrafter"/>
</dbReference>
<dbReference type="KEGG" id="lpse:FGL85_08535"/>
<dbReference type="InterPro" id="IPR001867">
    <property type="entry name" value="OmpR/PhoB-type_DNA-bd"/>
</dbReference>
<dbReference type="SMART" id="SM00862">
    <property type="entry name" value="Trans_reg_C"/>
    <property type="match status" value="1"/>
</dbReference>
<evidence type="ECO:0000256" key="7">
    <source>
        <dbReference type="PROSITE-ProRule" id="PRU01091"/>
    </source>
</evidence>
<evidence type="ECO:0000313" key="11">
    <source>
        <dbReference type="Proteomes" id="UP000321296"/>
    </source>
</evidence>
<dbReference type="RefSeq" id="WP_071952037.1">
    <property type="nucleotide sequence ID" value="NZ_CP042383.1"/>
</dbReference>
<dbReference type="InterPro" id="IPR001789">
    <property type="entry name" value="Sig_transdc_resp-reg_receiver"/>
</dbReference>
<dbReference type="GO" id="GO:0000976">
    <property type="term" value="F:transcription cis-regulatory region binding"/>
    <property type="evidence" value="ECO:0007669"/>
    <property type="project" value="TreeGrafter"/>
</dbReference>